<accession>A0A829Y7L2</accession>
<organism evidence="1 2">
    <name type="scientific">Steroidobacter agaridevorans</name>
    <dbReference type="NCBI Taxonomy" id="2695856"/>
    <lineage>
        <taxon>Bacteria</taxon>
        <taxon>Pseudomonadati</taxon>
        <taxon>Pseudomonadota</taxon>
        <taxon>Gammaproteobacteria</taxon>
        <taxon>Steroidobacterales</taxon>
        <taxon>Steroidobacteraceae</taxon>
        <taxon>Steroidobacter</taxon>
    </lineage>
</organism>
<proteinExistence type="predicted"/>
<gene>
    <name evidence="1" type="ORF">GCM10011487_12390</name>
</gene>
<sequence length="134" mass="14400">MPPAGPCRPASIEGRLDGDGGTRIGLLGAAPKIAAQDINIGGLAMLVDLGRDRRDPVCADRNPIVVEQHIDRVPDAWSGDPGVVLDAIVGEQHMPRLVRSEGHQRQIQLQRIEGGRAAQPEAPEVILVEQMRAR</sequence>
<protein>
    <submittedName>
        <fullName evidence="1">Uncharacterized protein</fullName>
    </submittedName>
</protein>
<dbReference type="AlphaFoldDB" id="A0A829Y7L2"/>
<reference evidence="2" key="1">
    <citation type="submission" date="2020-01" db="EMBL/GenBank/DDBJ databases">
        <title>'Steroidobacter agaridevorans' sp. nov., agar-degrading bacteria isolated from rhizosphere soils.</title>
        <authorList>
            <person name="Ikenaga M."/>
            <person name="Kataoka M."/>
            <person name="Murouchi A."/>
            <person name="Katsuragi S."/>
            <person name="Sakai M."/>
        </authorList>
    </citation>
    <scope>NUCLEOTIDE SEQUENCE [LARGE SCALE GENOMIC DNA]</scope>
    <source>
        <strain evidence="2">YU21-B</strain>
    </source>
</reference>
<name>A0A829Y7L2_9GAMM</name>
<evidence type="ECO:0000313" key="2">
    <source>
        <dbReference type="Proteomes" id="UP000445000"/>
    </source>
</evidence>
<keyword evidence="2" id="KW-1185">Reference proteome</keyword>
<dbReference type="Proteomes" id="UP000445000">
    <property type="component" value="Unassembled WGS sequence"/>
</dbReference>
<evidence type="ECO:0000313" key="1">
    <source>
        <dbReference type="EMBL" id="GFE79239.1"/>
    </source>
</evidence>
<dbReference type="EMBL" id="BLJN01000001">
    <property type="protein sequence ID" value="GFE79239.1"/>
    <property type="molecule type" value="Genomic_DNA"/>
</dbReference>
<comment type="caution">
    <text evidence="1">The sequence shown here is derived from an EMBL/GenBank/DDBJ whole genome shotgun (WGS) entry which is preliminary data.</text>
</comment>